<evidence type="ECO:0000313" key="1">
    <source>
        <dbReference type="EMBL" id="ARW20859.1"/>
    </source>
</evidence>
<geneLocation type="plasmid" evidence="2">
    <name>ppc892-5</name>
</geneLocation>
<dbReference type="AlphaFoldDB" id="A0A1Y0VYB3"/>
<reference evidence="1 2" key="1">
    <citation type="submission" date="2017-05" db="EMBL/GenBank/DDBJ databases">
        <title>Genome sequence of Pediococcus pentosaceus strain SRCM100892.</title>
        <authorList>
            <person name="Cho S.H."/>
        </authorList>
    </citation>
    <scope>NUCLEOTIDE SEQUENCE [LARGE SCALE GENOMIC DNA]</scope>
    <source>
        <strain evidence="1 2">SRCM100892</strain>
        <plasmid evidence="2">Plasmid ppc892-5</plasmid>
    </source>
</reference>
<sequence length="57" mass="6602">MIRKYNRQNFEAANQTDFAIYIKDDNENVMGGISGEIFGNWMDVDYLVIHEVCAERG</sequence>
<name>A0A1Y0VYB3_PEDPE</name>
<dbReference type="Proteomes" id="UP000196118">
    <property type="component" value="Plasmid pPC892-5"/>
</dbReference>
<proteinExistence type="predicted"/>
<keyword evidence="1" id="KW-0614">Plasmid</keyword>
<organism evidence="1 2">
    <name type="scientific">Pediococcus pentosaceus</name>
    <dbReference type="NCBI Taxonomy" id="1255"/>
    <lineage>
        <taxon>Bacteria</taxon>
        <taxon>Bacillati</taxon>
        <taxon>Bacillota</taxon>
        <taxon>Bacilli</taxon>
        <taxon>Lactobacillales</taxon>
        <taxon>Lactobacillaceae</taxon>
        <taxon>Pediococcus</taxon>
    </lineage>
</organism>
<protein>
    <submittedName>
        <fullName evidence="1">Uncharacterized protein</fullName>
    </submittedName>
</protein>
<accession>A0A1Y0VYB3</accession>
<dbReference type="EMBL" id="CP021476">
    <property type="protein sequence ID" value="ARW20859.1"/>
    <property type="molecule type" value="Genomic_DNA"/>
</dbReference>
<gene>
    <name evidence="1" type="ORF">S100892_02324</name>
</gene>
<evidence type="ECO:0000313" key="2">
    <source>
        <dbReference type="Proteomes" id="UP000196118"/>
    </source>
</evidence>